<reference evidence="2" key="1">
    <citation type="submission" date="2021-01" db="EMBL/GenBank/DDBJ databases">
        <title>Ramlibacter sp. strain AW1 16S ribosomal RNA gene Genome sequencing and assembly.</title>
        <authorList>
            <person name="Kang M."/>
        </authorList>
    </citation>
    <scope>NUCLEOTIDE SEQUENCE</scope>
    <source>
        <strain evidence="2">AW1</strain>
    </source>
</reference>
<dbReference type="Pfam" id="PF10544">
    <property type="entry name" value="T5orf172"/>
    <property type="match status" value="1"/>
</dbReference>
<protein>
    <submittedName>
        <fullName evidence="2">GIY-YIG nuclease family protein</fullName>
    </submittedName>
</protein>
<accession>A0A937D6J7</accession>
<dbReference type="EMBL" id="JAEQNA010000008">
    <property type="protein sequence ID" value="MBL0422377.1"/>
    <property type="molecule type" value="Genomic_DNA"/>
</dbReference>
<proteinExistence type="predicted"/>
<dbReference type="SMART" id="SM00974">
    <property type="entry name" value="T5orf172"/>
    <property type="match status" value="1"/>
</dbReference>
<evidence type="ECO:0000313" key="2">
    <source>
        <dbReference type="EMBL" id="MBL0422377.1"/>
    </source>
</evidence>
<gene>
    <name evidence="2" type="ORF">JI739_18660</name>
</gene>
<comment type="caution">
    <text evidence="2">The sequence shown here is derived from an EMBL/GenBank/DDBJ whole genome shotgun (WGS) entry which is preliminary data.</text>
</comment>
<evidence type="ECO:0000259" key="1">
    <source>
        <dbReference type="SMART" id="SM00974"/>
    </source>
</evidence>
<sequence length="212" mass="23665">MDGDATSLRQKMVAVLTQSAEPLTYRSLTKVIWESYPDFHQHMLSLYDGDPSEARRRMRIRMGIEVREHPEVFAATKVEGVVVVGLAATEDDAAIEVEEEKEQQEAGVAPAIYWYTFPAYKRSSGPYPIKIGKGANPEARIMQQVTPMPEKPEILGTYPHPDADNLEKAIQYLLKVRGRRKADAPGAEWFVTTPQEVLLAIQAVLGTDKPVS</sequence>
<dbReference type="Proteomes" id="UP000613011">
    <property type="component" value="Unassembled WGS sequence"/>
</dbReference>
<dbReference type="RefSeq" id="WP_201685459.1">
    <property type="nucleotide sequence ID" value="NZ_JAEQNA010000008.1"/>
</dbReference>
<name>A0A937D6J7_9BURK</name>
<organism evidence="2 3">
    <name type="scientific">Ramlibacter aurantiacus</name>
    <dbReference type="NCBI Taxonomy" id="2801330"/>
    <lineage>
        <taxon>Bacteria</taxon>
        <taxon>Pseudomonadati</taxon>
        <taxon>Pseudomonadota</taxon>
        <taxon>Betaproteobacteria</taxon>
        <taxon>Burkholderiales</taxon>
        <taxon>Comamonadaceae</taxon>
        <taxon>Ramlibacter</taxon>
    </lineage>
</organism>
<evidence type="ECO:0000313" key="3">
    <source>
        <dbReference type="Proteomes" id="UP000613011"/>
    </source>
</evidence>
<dbReference type="InterPro" id="IPR018306">
    <property type="entry name" value="Phage_T5_Orf172_DNA-bd"/>
</dbReference>
<keyword evidence="3" id="KW-1185">Reference proteome</keyword>
<feature type="domain" description="Bacteriophage T5 Orf172 DNA-binding" evidence="1">
    <location>
        <begin position="123"/>
        <end position="204"/>
    </location>
</feature>
<dbReference type="AlphaFoldDB" id="A0A937D6J7"/>